<evidence type="ECO:0000256" key="1">
    <source>
        <dbReference type="ARBA" id="ARBA00006484"/>
    </source>
</evidence>
<dbReference type="InterPro" id="IPR036291">
    <property type="entry name" value="NAD(P)-bd_dom_sf"/>
</dbReference>
<dbReference type="SUPFAM" id="SSF51735">
    <property type="entry name" value="NAD(P)-binding Rossmann-fold domains"/>
    <property type="match status" value="1"/>
</dbReference>
<evidence type="ECO:0000313" key="2">
    <source>
        <dbReference type="EMBL" id="BBD71655.1"/>
    </source>
</evidence>
<dbReference type="OrthoDB" id="35501at2157"/>
<dbReference type="Proteomes" id="UP000616143">
    <property type="component" value="Unassembled WGS sequence"/>
</dbReference>
<proteinExistence type="inferred from homology"/>
<dbReference type="InterPro" id="IPR050259">
    <property type="entry name" value="SDR"/>
</dbReference>
<dbReference type="AlphaFoldDB" id="A0A348B0F3"/>
<reference evidence="4" key="2">
    <citation type="submission" date="2018-04" db="EMBL/GenBank/DDBJ databases">
        <title>Complete genome sequence of Sulfodiicoccus acidiphilus strain HS-1.</title>
        <authorList>
            <person name="Sakai H.D."/>
            <person name="Kurosawa N."/>
        </authorList>
    </citation>
    <scope>NUCLEOTIDE SEQUENCE [LARGE SCALE GENOMIC DNA]</scope>
    <source>
        <strain evidence="4">HS-1</strain>
    </source>
</reference>
<dbReference type="PANTHER" id="PTHR42879">
    <property type="entry name" value="3-OXOACYL-(ACYL-CARRIER-PROTEIN) REDUCTASE"/>
    <property type="match status" value="1"/>
</dbReference>
<dbReference type="EMBL" id="AP018553">
    <property type="protein sequence ID" value="BBD71655.1"/>
    <property type="molecule type" value="Genomic_DNA"/>
</dbReference>
<accession>A0A348B0F3</accession>
<protein>
    <submittedName>
        <fullName evidence="2">3-oxoacyl-ACP reductase</fullName>
    </submittedName>
</protein>
<dbReference type="PRINTS" id="PR00081">
    <property type="entry name" value="GDHRDH"/>
</dbReference>
<dbReference type="Pfam" id="PF13561">
    <property type="entry name" value="adh_short_C2"/>
    <property type="match status" value="1"/>
</dbReference>
<organism evidence="2 4">
    <name type="scientific">Sulfodiicoccus acidiphilus</name>
    <dbReference type="NCBI Taxonomy" id="1670455"/>
    <lineage>
        <taxon>Archaea</taxon>
        <taxon>Thermoproteota</taxon>
        <taxon>Thermoprotei</taxon>
        <taxon>Sulfolobales</taxon>
        <taxon>Sulfolobaceae</taxon>
        <taxon>Sulfodiicoccus</taxon>
    </lineage>
</organism>
<dbReference type="PANTHER" id="PTHR42879:SF5">
    <property type="entry name" value="SHORT-CHAIN ALCOHOL DEHYDROGENASE"/>
    <property type="match status" value="1"/>
</dbReference>
<gene>
    <name evidence="3" type="ORF">GCM10007116_01020</name>
    <name evidence="2" type="ORF">HS1genome_0044</name>
</gene>
<evidence type="ECO:0000313" key="4">
    <source>
        <dbReference type="Proteomes" id="UP000276741"/>
    </source>
</evidence>
<sequence length="264" mass="29009">MRRALGKRVVVTSSTRGIGRGVAETFLRAGAKVFIGSRNPEAVRETLESLRKISPAVWGITVDMTSLESVGRFSREARETLGGIDVLIINSGNPSNEPATFFETTMEDWIQSVNLFLLSPIKLIREMAEDMMKGKWGRIFFLSSYTVKEPKDFFSLADVSRSPLIQLTKILGRELGPFNITVNTILMGTFDSEGARDSISKLAKRRGQPFEKIWLEEVVGPVPVGRIGDSIKDLGALLLFLTSEEGSYITGSYIVADGGITQAV</sequence>
<dbReference type="KEGG" id="sacd:HS1genome_0044"/>
<name>A0A348B0F3_9CREN</name>
<reference evidence="3" key="1">
    <citation type="journal article" date="2014" name="Int. J. Syst. Evol. Microbiol.">
        <title>Complete genome sequence of Corynebacterium casei LMG S-19264T (=DSM 44701T), isolated from a smear-ripened cheese.</title>
        <authorList>
            <consortium name="US DOE Joint Genome Institute (JGI-PGF)"/>
            <person name="Walter F."/>
            <person name="Albersmeier A."/>
            <person name="Kalinowski J."/>
            <person name="Ruckert C."/>
        </authorList>
    </citation>
    <scope>NUCLEOTIDE SEQUENCE</scope>
    <source>
        <strain evidence="3">JCM 31740</strain>
    </source>
</reference>
<dbReference type="EMBL" id="BMQS01000001">
    <property type="protein sequence ID" value="GGT86822.1"/>
    <property type="molecule type" value="Genomic_DNA"/>
</dbReference>
<keyword evidence="4" id="KW-1185">Reference proteome</keyword>
<evidence type="ECO:0000313" key="3">
    <source>
        <dbReference type="EMBL" id="GGT86822.1"/>
    </source>
</evidence>
<reference evidence="3" key="4">
    <citation type="submission" date="2020-09" db="EMBL/GenBank/DDBJ databases">
        <authorList>
            <person name="Sun Q."/>
            <person name="Ohkuma M."/>
        </authorList>
    </citation>
    <scope>NUCLEOTIDE SEQUENCE</scope>
    <source>
        <strain evidence="3">JCM 31740</strain>
    </source>
</reference>
<dbReference type="RefSeq" id="WP_126448991.1">
    <property type="nucleotide sequence ID" value="NZ_AP018553.1"/>
</dbReference>
<comment type="similarity">
    <text evidence="1">Belongs to the short-chain dehydrogenases/reductases (SDR) family.</text>
</comment>
<dbReference type="InterPro" id="IPR002347">
    <property type="entry name" value="SDR_fam"/>
</dbReference>
<dbReference type="Gene3D" id="3.40.50.720">
    <property type="entry name" value="NAD(P)-binding Rossmann-like Domain"/>
    <property type="match status" value="1"/>
</dbReference>
<reference evidence="2" key="3">
    <citation type="journal article" date="2019" name="BMC Res. Notes">
        <title>Complete genome sequence of the Sulfodiicoccus acidiphilus strain HS-1T, the first crenarchaeon that lacks polB3, isolated from an acidic hot spring in Ohwaku-dani, Hakone, Japan.</title>
        <authorList>
            <person name="Sakai H.D."/>
            <person name="Kurosawa N."/>
        </authorList>
    </citation>
    <scope>NUCLEOTIDE SEQUENCE</scope>
    <source>
        <strain evidence="2">HS-1</strain>
    </source>
</reference>
<dbReference type="GeneID" id="38665529"/>
<dbReference type="Proteomes" id="UP000276741">
    <property type="component" value="Chromosome"/>
</dbReference>